<dbReference type="PANTHER" id="PTHR34095">
    <property type="entry name" value="39S RIBOSOMAL PROTEIN L55, MITOCHONDRIAL"/>
    <property type="match status" value="1"/>
</dbReference>
<accession>A0AAY4EZG4</accession>
<dbReference type="Ensembl" id="ENSDCDT00010073178.1">
    <property type="protein sequence ID" value="ENSDCDP00010062384.1"/>
    <property type="gene ID" value="ENSDCDG00010034250.1"/>
</dbReference>
<feature type="region of interest" description="Disordered" evidence="1">
    <location>
        <begin position="99"/>
        <end position="122"/>
    </location>
</feature>
<dbReference type="InterPro" id="IPR018615">
    <property type="entry name" value="Ribosomal_mL55"/>
</dbReference>
<dbReference type="GO" id="GO:0006412">
    <property type="term" value="P:translation"/>
    <property type="evidence" value="ECO:0007669"/>
    <property type="project" value="TreeGrafter"/>
</dbReference>
<reference evidence="2" key="2">
    <citation type="submission" date="2025-08" db="UniProtKB">
        <authorList>
            <consortium name="Ensembl"/>
        </authorList>
    </citation>
    <scope>IDENTIFICATION</scope>
</reference>
<dbReference type="GeneTree" id="ENSGT00940000165232"/>
<evidence type="ECO:0000256" key="1">
    <source>
        <dbReference type="SAM" id="MobiDB-lite"/>
    </source>
</evidence>
<dbReference type="AlphaFoldDB" id="A0AAY4EZG4"/>
<dbReference type="GO" id="GO:0003735">
    <property type="term" value="F:structural constituent of ribosome"/>
    <property type="evidence" value="ECO:0007669"/>
    <property type="project" value="InterPro"/>
</dbReference>
<organism evidence="2 3">
    <name type="scientific">Denticeps clupeoides</name>
    <name type="common">denticle herring</name>
    <dbReference type="NCBI Taxonomy" id="299321"/>
    <lineage>
        <taxon>Eukaryota</taxon>
        <taxon>Metazoa</taxon>
        <taxon>Chordata</taxon>
        <taxon>Craniata</taxon>
        <taxon>Vertebrata</taxon>
        <taxon>Euteleostomi</taxon>
        <taxon>Actinopterygii</taxon>
        <taxon>Neopterygii</taxon>
        <taxon>Teleostei</taxon>
        <taxon>Clupei</taxon>
        <taxon>Clupeiformes</taxon>
        <taxon>Denticipitoidei</taxon>
        <taxon>Denticipitidae</taxon>
        <taxon>Denticeps</taxon>
    </lineage>
</organism>
<name>A0AAY4EZG4_9TELE</name>
<dbReference type="PANTHER" id="PTHR34095:SF1">
    <property type="entry name" value="LARGE RIBOSOMAL SUBUNIT PROTEIN ML55"/>
    <property type="match status" value="1"/>
</dbReference>
<evidence type="ECO:0000313" key="2">
    <source>
        <dbReference type="Ensembl" id="ENSDCDP00010062384.1"/>
    </source>
</evidence>
<sequence length="139" mass="16079">MFLFTCKKYSQTCTYRLGLNSVALGRCLHRTLLRGRAAHHTSAVQLNSNRASIGRCNRAKYERLYPLLLVRPDGSTVNVRYKEPKKILTMPVDIATLSEEERRARSRKRDPKKGAAQHEKDEFEDDFKVDDYSKFWKGG</sequence>
<feature type="compositionally biased region" description="Basic and acidic residues" evidence="1">
    <location>
        <begin position="112"/>
        <end position="121"/>
    </location>
</feature>
<evidence type="ECO:0008006" key="4">
    <source>
        <dbReference type="Google" id="ProtNLM"/>
    </source>
</evidence>
<dbReference type="InterPro" id="IPR044884">
    <property type="entry name" value="Ribosomal_mL55_sf"/>
</dbReference>
<proteinExistence type="predicted"/>
<reference evidence="2" key="3">
    <citation type="submission" date="2025-09" db="UniProtKB">
        <authorList>
            <consortium name="Ensembl"/>
        </authorList>
    </citation>
    <scope>IDENTIFICATION</scope>
</reference>
<evidence type="ECO:0000313" key="3">
    <source>
        <dbReference type="Proteomes" id="UP000694580"/>
    </source>
</evidence>
<reference evidence="2 3" key="1">
    <citation type="submission" date="2020-06" db="EMBL/GenBank/DDBJ databases">
        <authorList>
            <consortium name="Wellcome Sanger Institute Data Sharing"/>
        </authorList>
    </citation>
    <scope>NUCLEOTIDE SEQUENCE [LARGE SCALE GENOMIC DNA]</scope>
</reference>
<dbReference type="Gene3D" id="6.20.130.20">
    <property type="entry name" value="Mitochondrial ribosomal protein L55"/>
    <property type="match status" value="1"/>
</dbReference>
<protein>
    <recommendedName>
        <fullName evidence="4">39S ribosomal protein L55, mitochondrial</fullName>
    </recommendedName>
</protein>
<dbReference type="Proteomes" id="UP000694580">
    <property type="component" value="Chromosome 13"/>
</dbReference>
<dbReference type="GO" id="GO:0005762">
    <property type="term" value="C:mitochondrial large ribosomal subunit"/>
    <property type="evidence" value="ECO:0007669"/>
    <property type="project" value="InterPro"/>
</dbReference>
<dbReference type="Pfam" id="PF09776">
    <property type="entry name" value="Mitoc_L55"/>
    <property type="match status" value="1"/>
</dbReference>
<keyword evidence="3" id="KW-1185">Reference proteome</keyword>